<evidence type="ECO:0000256" key="5">
    <source>
        <dbReference type="RuleBase" id="RU367022"/>
    </source>
</evidence>
<keyword evidence="5" id="KW-0186">Copper</keyword>
<keyword evidence="2 5" id="KW-0812">Transmembrane</keyword>
<comment type="subcellular location">
    <subcellularLocation>
        <location evidence="1 5">Membrane</location>
        <topology evidence="1 5">Multi-pass membrane protein</topology>
    </subcellularLocation>
</comment>
<comment type="caution">
    <text evidence="7">The sequence shown here is derived from an EMBL/GenBank/DDBJ whole genome shotgun (WGS) entry which is preliminary data.</text>
</comment>
<organism evidence="7 8">
    <name type="scientific">Nakaseomyces bracarensis</name>
    <dbReference type="NCBI Taxonomy" id="273131"/>
    <lineage>
        <taxon>Eukaryota</taxon>
        <taxon>Fungi</taxon>
        <taxon>Dikarya</taxon>
        <taxon>Ascomycota</taxon>
        <taxon>Saccharomycotina</taxon>
        <taxon>Saccharomycetes</taxon>
        <taxon>Saccharomycetales</taxon>
        <taxon>Saccharomycetaceae</taxon>
        <taxon>Nakaseomyces</taxon>
    </lineage>
</organism>
<dbReference type="InterPro" id="IPR007274">
    <property type="entry name" value="Cop_transporter"/>
</dbReference>
<proteinExistence type="inferred from homology"/>
<evidence type="ECO:0000313" key="7">
    <source>
        <dbReference type="EMBL" id="KAL3233828.1"/>
    </source>
</evidence>
<feature type="region of interest" description="Disordered" evidence="6">
    <location>
        <begin position="330"/>
        <end position="355"/>
    </location>
</feature>
<dbReference type="PANTHER" id="PTHR12483:SF27">
    <property type="entry name" value="COPPER TRANSPORT PROTEIN CTR1"/>
    <property type="match status" value="1"/>
</dbReference>
<keyword evidence="5" id="KW-0187">Copper transport</keyword>
<evidence type="ECO:0000256" key="4">
    <source>
        <dbReference type="ARBA" id="ARBA00023136"/>
    </source>
</evidence>
<evidence type="ECO:0000256" key="1">
    <source>
        <dbReference type="ARBA" id="ARBA00004141"/>
    </source>
</evidence>
<evidence type="ECO:0000256" key="6">
    <source>
        <dbReference type="SAM" id="MobiDB-lite"/>
    </source>
</evidence>
<keyword evidence="5" id="KW-0406">Ion transport</keyword>
<keyword evidence="4 5" id="KW-0472">Membrane</keyword>
<sequence length="398" mass="44340">MESMSMDMSSMSMGMSSMSSAMSSMASMSSAMSMDMSSMSSSMMSHMSSMAMSTSMDMAMSSMDMSSMDMSSMAMSSMAMASSMTMDMDMGMSMSGSMMMPSSTMDMSMPMSTGSLMASNGSMADTMAGMKMMKMHMNMWLTPTYNDYPVLFQHLKANTSGKAFGIFLLIVVAAFFYKGITFTSWCLEVHWFKKWNKTSKFSSIFPNKRNNMSDDAEIMNSDMTPAPKVPNVLLTFLTPSFTDLFHDFIRAILAFISTMIIYLLMLVAMTYVLTYVFAVITGLALAEVFFNRIKIILMRRWEVQREIQLMNACAGQGQCNCGHHKGYNSATSSDDEYNEKSNGHMSHREHGDDCNCETTAKDRARAERHIERGVMENNRLQEQAGEMAPDLTPADGLH</sequence>
<keyword evidence="8" id="KW-1185">Reference proteome</keyword>
<feature type="region of interest" description="Disordered" evidence="6">
    <location>
        <begin position="377"/>
        <end position="398"/>
    </location>
</feature>
<evidence type="ECO:0000256" key="3">
    <source>
        <dbReference type="ARBA" id="ARBA00022989"/>
    </source>
</evidence>
<feature type="transmembrane region" description="Helical" evidence="5">
    <location>
        <begin position="272"/>
        <end position="290"/>
    </location>
</feature>
<protein>
    <recommendedName>
        <fullName evidence="5">Copper transport protein</fullName>
    </recommendedName>
</protein>
<reference evidence="7 8" key="1">
    <citation type="submission" date="2024-05" db="EMBL/GenBank/DDBJ databases">
        <title>Long read based assembly of the Candida bracarensis genome reveals expanded adhesin content.</title>
        <authorList>
            <person name="Marcet-Houben M."/>
            <person name="Ksiezopolska E."/>
            <person name="Gabaldon T."/>
        </authorList>
    </citation>
    <scope>NUCLEOTIDE SEQUENCE [LARGE SCALE GENOMIC DNA]</scope>
    <source>
        <strain evidence="7 8">CBM6</strain>
    </source>
</reference>
<dbReference type="Proteomes" id="UP001623330">
    <property type="component" value="Unassembled WGS sequence"/>
</dbReference>
<feature type="transmembrane region" description="Helical" evidence="5">
    <location>
        <begin position="248"/>
        <end position="266"/>
    </location>
</feature>
<accession>A0ABR4NYJ7</accession>
<dbReference type="Pfam" id="PF04145">
    <property type="entry name" value="Ctr"/>
    <property type="match status" value="1"/>
</dbReference>
<evidence type="ECO:0000256" key="2">
    <source>
        <dbReference type="ARBA" id="ARBA00022692"/>
    </source>
</evidence>
<name>A0ABR4NYJ7_9SACH</name>
<dbReference type="EMBL" id="JBEVYD010000004">
    <property type="protein sequence ID" value="KAL3233828.1"/>
    <property type="molecule type" value="Genomic_DNA"/>
</dbReference>
<gene>
    <name evidence="7" type="ORF">RNJ44_03868</name>
</gene>
<feature type="transmembrane region" description="Helical" evidence="5">
    <location>
        <begin position="163"/>
        <end position="187"/>
    </location>
</feature>
<feature type="compositionally biased region" description="Basic and acidic residues" evidence="6">
    <location>
        <begin position="338"/>
        <end position="355"/>
    </location>
</feature>
<keyword evidence="3 5" id="KW-1133">Transmembrane helix</keyword>
<dbReference type="PANTHER" id="PTHR12483">
    <property type="entry name" value="SOLUTE CARRIER FAMILY 31 COPPER TRANSPORTERS"/>
    <property type="match status" value="1"/>
</dbReference>
<comment type="similarity">
    <text evidence="5">Belongs to the copper transporter (Ctr) (TC 1.A.56) family. SLC31A subfamily.</text>
</comment>
<evidence type="ECO:0000313" key="8">
    <source>
        <dbReference type="Proteomes" id="UP001623330"/>
    </source>
</evidence>
<keyword evidence="5" id="KW-0813">Transport</keyword>